<reference evidence="1 2" key="1">
    <citation type="journal article" date="2013" name="Science">
        <title>Pandoraviruses: amoeba viruses with genomes up to 2.5 Mb reaching that of parasitic eukaryotes.</title>
        <authorList>
            <person name="Philippe N."/>
            <person name="Legendre M."/>
            <person name="Doutre G."/>
            <person name="Coute Y."/>
            <person name="Poirot O."/>
            <person name="Lescot M."/>
            <person name="Arslan D."/>
            <person name="Seltzer V."/>
            <person name="Bertaux L."/>
            <person name="Bruley C."/>
            <person name="Garin J."/>
            <person name="Claverie J.M."/>
            <person name="Abergel C."/>
        </authorList>
    </citation>
    <scope>NUCLEOTIDE SEQUENCE [LARGE SCALE GENOMIC DNA]</scope>
    <source>
        <strain evidence="1">Melbourne</strain>
    </source>
</reference>
<accession>S4VZP7</accession>
<gene>
    <name evidence="1" type="ORF">pdul_cds_1047</name>
</gene>
<name>S4VZP7_9VIRU</name>
<evidence type="ECO:0000313" key="2">
    <source>
        <dbReference type="Proteomes" id="UP000201566"/>
    </source>
</evidence>
<dbReference type="RefSeq" id="YP_008319993.1">
    <property type="nucleotide sequence ID" value="NC_021858.1"/>
</dbReference>
<dbReference type="GeneID" id="16512517"/>
<sequence length="226" mass="24676">MQGAGSTAPDTQETPVLEMRAAVHRDPALPIDDDVRGNDDARDGEYIDIHIRVPKANATKLLKDMMSEYSEDACCAGWGSDIDIDIDADARKRLAPGGNVARHSREMLNVALAQIHRHCGGWWSDRGPRTDQQGWSLAFYPLDEWVALPVPYGMRESVAYPDAVIEERPSWWDSPVLGESSDFDWWRSESSRAATAGLTDLLDAVPESTAAADTSAPLQSASGPAL</sequence>
<dbReference type="KEGG" id="vg:16512517"/>
<dbReference type="EMBL" id="KC977570">
    <property type="protein sequence ID" value="AGO83324.1"/>
    <property type="molecule type" value="Genomic_DNA"/>
</dbReference>
<evidence type="ECO:0000313" key="1">
    <source>
        <dbReference type="EMBL" id="AGO83324.1"/>
    </source>
</evidence>
<proteinExistence type="predicted"/>
<protein>
    <submittedName>
        <fullName evidence="1">Uncharacterized protein</fullName>
    </submittedName>
</protein>
<dbReference type="Proteomes" id="UP000201566">
    <property type="component" value="Segment"/>
</dbReference>
<organism evidence="1 2">
    <name type="scientific">Pandoravirus dulcis</name>
    <dbReference type="NCBI Taxonomy" id="1349409"/>
    <lineage>
        <taxon>Viruses</taxon>
        <taxon>Pandoravirus</taxon>
    </lineage>
</organism>